<accession>A0A8C4VRQ4</accession>
<proteinExistence type="predicted"/>
<name>A0A8C4VRQ4_9SAUR</name>
<dbReference type="GeneTree" id="ENSGT00960000192206"/>
<evidence type="ECO:0000313" key="2">
    <source>
        <dbReference type="Proteomes" id="UP000694390"/>
    </source>
</evidence>
<reference evidence="1" key="1">
    <citation type="submission" date="2025-08" db="UniProtKB">
        <authorList>
            <consortium name="Ensembl"/>
        </authorList>
    </citation>
    <scope>IDENTIFICATION</scope>
</reference>
<sequence>MLDSDEIYVPLSSLGDVFGSNFSIVPSRLCMRITFLKPDYSVHVFRFSLSFLLNSPFCVFYKGSSLIIICEHASFGITFDLYICRLCHPVPLYLHFSGYWCSVDCKPFSVYS</sequence>
<evidence type="ECO:0000313" key="1">
    <source>
        <dbReference type="Ensembl" id="ENSGEVP00005004987.1"/>
    </source>
</evidence>
<dbReference type="Proteomes" id="UP000694390">
    <property type="component" value="Unassembled WGS sequence"/>
</dbReference>
<dbReference type="Ensembl" id="ENSGEVT00005005195.1">
    <property type="protein sequence ID" value="ENSGEVP00005004987.1"/>
    <property type="gene ID" value="ENSGEVG00005003543.1"/>
</dbReference>
<reference evidence="1" key="2">
    <citation type="submission" date="2025-09" db="UniProtKB">
        <authorList>
            <consortium name="Ensembl"/>
        </authorList>
    </citation>
    <scope>IDENTIFICATION</scope>
</reference>
<protein>
    <submittedName>
        <fullName evidence="1">Uncharacterized protein</fullName>
    </submittedName>
</protein>
<dbReference type="AlphaFoldDB" id="A0A8C4VRQ4"/>
<keyword evidence="2" id="KW-1185">Reference proteome</keyword>
<organism evidence="1 2">
    <name type="scientific">Gopherus evgoodei</name>
    <name type="common">Goodes thornscrub tortoise</name>
    <dbReference type="NCBI Taxonomy" id="1825980"/>
    <lineage>
        <taxon>Eukaryota</taxon>
        <taxon>Metazoa</taxon>
        <taxon>Chordata</taxon>
        <taxon>Craniata</taxon>
        <taxon>Vertebrata</taxon>
        <taxon>Euteleostomi</taxon>
        <taxon>Archelosauria</taxon>
        <taxon>Testudinata</taxon>
        <taxon>Testudines</taxon>
        <taxon>Cryptodira</taxon>
        <taxon>Durocryptodira</taxon>
        <taxon>Testudinoidea</taxon>
        <taxon>Testudinidae</taxon>
        <taxon>Gopherus</taxon>
    </lineage>
</organism>